<evidence type="ECO:0000256" key="2">
    <source>
        <dbReference type="ARBA" id="ARBA00022989"/>
    </source>
</evidence>
<accession>A0A7W5Z4S3</accession>
<evidence type="ECO:0000256" key="3">
    <source>
        <dbReference type="ARBA" id="ARBA00023136"/>
    </source>
</evidence>
<feature type="transmembrane region" description="Helical" evidence="5">
    <location>
        <begin position="196"/>
        <end position="213"/>
    </location>
</feature>
<dbReference type="Gene3D" id="1.20.1250.20">
    <property type="entry name" value="MFS general substrate transporter like domains"/>
    <property type="match status" value="2"/>
</dbReference>
<evidence type="ECO:0000256" key="1">
    <source>
        <dbReference type="ARBA" id="ARBA00022692"/>
    </source>
</evidence>
<gene>
    <name evidence="7" type="ORF">FHS81_001797</name>
</gene>
<dbReference type="CDD" id="cd17477">
    <property type="entry name" value="MFS_YcaD_like"/>
    <property type="match status" value="1"/>
</dbReference>
<name>A0A7W5Z4S3_9HYPH</name>
<feature type="transmembrane region" description="Helical" evidence="5">
    <location>
        <begin position="40"/>
        <end position="61"/>
    </location>
</feature>
<evidence type="ECO:0000313" key="8">
    <source>
        <dbReference type="Proteomes" id="UP000537592"/>
    </source>
</evidence>
<dbReference type="AlphaFoldDB" id="A0A7W5Z4S3"/>
<feature type="transmembrane region" description="Helical" evidence="5">
    <location>
        <begin position="356"/>
        <end position="373"/>
    </location>
</feature>
<feature type="transmembrane region" description="Helical" evidence="5">
    <location>
        <begin position="233"/>
        <end position="252"/>
    </location>
</feature>
<feature type="transmembrane region" description="Helical" evidence="5">
    <location>
        <begin position="264"/>
        <end position="283"/>
    </location>
</feature>
<organism evidence="7 8">
    <name type="scientific">Pseudochelatococcus contaminans</name>
    <dbReference type="NCBI Taxonomy" id="1538103"/>
    <lineage>
        <taxon>Bacteria</taxon>
        <taxon>Pseudomonadati</taxon>
        <taxon>Pseudomonadota</taxon>
        <taxon>Alphaproteobacteria</taxon>
        <taxon>Hyphomicrobiales</taxon>
        <taxon>Chelatococcaceae</taxon>
        <taxon>Pseudochelatococcus</taxon>
    </lineage>
</organism>
<dbReference type="InterPro" id="IPR011701">
    <property type="entry name" value="MFS"/>
</dbReference>
<keyword evidence="1 5" id="KW-0812">Transmembrane</keyword>
<dbReference type="RefSeq" id="WP_183752127.1">
    <property type="nucleotide sequence ID" value="NZ_JACICC010000004.1"/>
</dbReference>
<reference evidence="7 8" key="1">
    <citation type="submission" date="2020-08" db="EMBL/GenBank/DDBJ databases">
        <title>Genomic Encyclopedia of Type Strains, Phase IV (KMG-IV): sequencing the most valuable type-strain genomes for metagenomic binning, comparative biology and taxonomic classification.</title>
        <authorList>
            <person name="Goeker M."/>
        </authorList>
    </citation>
    <scope>NUCLEOTIDE SEQUENCE [LARGE SCALE GENOMIC DNA]</scope>
    <source>
        <strain evidence="7 8">DSM 28760</strain>
    </source>
</reference>
<dbReference type="PROSITE" id="PS50850">
    <property type="entry name" value="MFS"/>
    <property type="match status" value="1"/>
</dbReference>
<dbReference type="EMBL" id="JACICC010000004">
    <property type="protein sequence ID" value="MBB3809709.1"/>
    <property type="molecule type" value="Genomic_DNA"/>
</dbReference>
<dbReference type="InterPro" id="IPR020846">
    <property type="entry name" value="MFS_dom"/>
</dbReference>
<sequence length="438" mass="46046">MRSALVPIISLLMSTFFMMVGAGLASIVLPVRGAMEGWPIYMIGLLGTGYALAFTAGCLIAPRIVRRAGHVRAFASLAALLAIAALLHGLIVHPVFWILVRGVSGFALAGAFMVIESWLNERVTNETRGLVFSIYMIASLGAMMTGQFIMPLTNPALTIPFMLCAIMFAAAVIPTAMSRQQHPKPLTEVRLDLPDLFRTSPAAAVGVILGGVMEGSWNNMAPVFGKEIGFSTTQIATLLVVTMAGAIVFQYPLGRLSDRIDRRLVMSGAGALCCGIAAVAELLSPTDASTIFVLAFLFGGLVYPVYSIAVAHANDHVDSASFVKISGGLLILYGIGTMFGPLLAAGLMGWFGPHGIFLVFGAGSALMAIFSLFRTVHAAPAPEETQDEFATMPLTPTQRSAPLVLDPRAGNTDDDSAEQAAQQTDDEQGPSGQAGPAG</sequence>
<feature type="transmembrane region" description="Helical" evidence="5">
    <location>
        <begin position="289"/>
        <end position="309"/>
    </location>
</feature>
<feature type="transmembrane region" description="Helical" evidence="5">
    <location>
        <begin position="98"/>
        <end position="118"/>
    </location>
</feature>
<dbReference type="Proteomes" id="UP000537592">
    <property type="component" value="Unassembled WGS sequence"/>
</dbReference>
<evidence type="ECO:0000256" key="4">
    <source>
        <dbReference type="SAM" id="MobiDB-lite"/>
    </source>
</evidence>
<dbReference type="PANTHER" id="PTHR23521:SF3">
    <property type="entry name" value="MFS TRANSPORTER"/>
    <property type="match status" value="1"/>
</dbReference>
<proteinExistence type="predicted"/>
<protein>
    <submittedName>
        <fullName evidence="7">MFS family permease</fullName>
    </submittedName>
</protein>
<keyword evidence="8" id="KW-1185">Reference proteome</keyword>
<dbReference type="InterPro" id="IPR036259">
    <property type="entry name" value="MFS_trans_sf"/>
</dbReference>
<feature type="transmembrane region" description="Helical" evidence="5">
    <location>
        <begin position="73"/>
        <end position="92"/>
    </location>
</feature>
<feature type="transmembrane region" description="Helical" evidence="5">
    <location>
        <begin position="156"/>
        <end position="176"/>
    </location>
</feature>
<evidence type="ECO:0000256" key="5">
    <source>
        <dbReference type="SAM" id="Phobius"/>
    </source>
</evidence>
<feature type="transmembrane region" description="Helical" evidence="5">
    <location>
        <begin position="130"/>
        <end position="150"/>
    </location>
</feature>
<dbReference type="GO" id="GO:0005886">
    <property type="term" value="C:plasma membrane"/>
    <property type="evidence" value="ECO:0007669"/>
    <property type="project" value="TreeGrafter"/>
</dbReference>
<dbReference type="SUPFAM" id="SSF103473">
    <property type="entry name" value="MFS general substrate transporter"/>
    <property type="match status" value="1"/>
</dbReference>
<dbReference type="GO" id="GO:0022857">
    <property type="term" value="F:transmembrane transporter activity"/>
    <property type="evidence" value="ECO:0007669"/>
    <property type="project" value="InterPro"/>
</dbReference>
<dbReference type="InterPro" id="IPR047200">
    <property type="entry name" value="MFS_YcaD-like"/>
</dbReference>
<feature type="transmembrane region" description="Helical" evidence="5">
    <location>
        <begin position="330"/>
        <end position="350"/>
    </location>
</feature>
<feature type="domain" description="Major facilitator superfamily (MFS) profile" evidence="6">
    <location>
        <begin position="7"/>
        <end position="379"/>
    </location>
</feature>
<dbReference type="PANTHER" id="PTHR23521">
    <property type="entry name" value="TRANSPORTER MFS SUPERFAMILY"/>
    <property type="match status" value="1"/>
</dbReference>
<keyword evidence="3 5" id="KW-0472">Membrane</keyword>
<evidence type="ECO:0000259" key="6">
    <source>
        <dbReference type="PROSITE" id="PS50850"/>
    </source>
</evidence>
<evidence type="ECO:0000313" key="7">
    <source>
        <dbReference type="EMBL" id="MBB3809709.1"/>
    </source>
</evidence>
<comment type="caution">
    <text evidence="7">The sequence shown here is derived from an EMBL/GenBank/DDBJ whole genome shotgun (WGS) entry which is preliminary data.</text>
</comment>
<keyword evidence="2 5" id="KW-1133">Transmembrane helix</keyword>
<feature type="region of interest" description="Disordered" evidence="4">
    <location>
        <begin position="389"/>
        <end position="438"/>
    </location>
</feature>
<dbReference type="Pfam" id="PF07690">
    <property type="entry name" value="MFS_1"/>
    <property type="match status" value="1"/>
</dbReference>